<name>A0A916Q9E1_9FIRM</name>
<comment type="cofactor">
    <cofactor evidence="1">
        <name>pyridoxal 5'-phosphate</name>
        <dbReference type="ChEBI" id="CHEBI:597326"/>
    </cofactor>
</comment>
<evidence type="ECO:0000256" key="3">
    <source>
        <dbReference type="ARBA" id="ARBA00022898"/>
    </source>
</evidence>
<evidence type="ECO:0000256" key="1">
    <source>
        <dbReference type="ARBA" id="ARBA00001933"/>
    </source>
</evidence>
<dbReference type="PANTHER" id="PTHR48097:SF5">
    <property type="entry name" value="LOW SPECIFICITY L-THREONINE ALDOLASE"/>
    <property type="match status" value="1"/>
</dbReference>
<evidence type="ECO:0000259" key="4">
    <source>
        <dbReference type="Pfam" id="PF01212"/>
    </source>
</evidence>
<dbReference type="Pfam" id="PF01212">
    <property type="entry name" value="Beta_elim_lyase"/>
    <property type="match status" value="1"/>
</dbReference>
<dbReference type="GO" id="GO:0006520">
    <property type="term" value="P:amino acid metabolic process"/>
    <property type="evidence" value="ECO:0007669"/>
    <property type="project" value="InterPro"/>
</dbReference>
<keyword evidence="3" id="KW-0663">Pyridoxal phosphate</keyword>
<proteinExistence type="inferred from homology"/>
<reference evidence="5" key="1">
    <citation type="submission" date="2020-06" db="EMBL/GenBank/DDBJ databases">
        <title>Characterization of fructooligosaccharide metabolism and fructooligosaccharide-degrading enzymes in human commensal butyrate producers.</title>
        <authorList>
            <person name="Tanno H."/>
            <person name="Fujii T."/>
            <person name="Hirano K."/>
            <person name="Maeno S."/>
            <person name="Tonozuka T."/>
            <person name="Sakamoto M."/>
            <person name="Ohkuma M."/>
            <person name="Tochio T."/>
            <person name="Endo A."/>
        </authorList>
    </citation>
    <scope>NUCLEOTIDE SEQUENCE</scope>
    <source>
        <strain evidence="5">JCM 17466</strain>
    </source>
</reference>
<keyword evidence="6" id="KW-1185">Reference proteome</keyword>
<organism evidence="5 6">
    <name type="scientific">Anaerostipes butyraticus</name>
    <dbReference type="NCBI Taxonomy" id="645466"/>
    <lineage>
        <taxon>Bacteria</taxon>
        <taxon>Bacillati</taxon>
        <taxon>Bacillota</taxon>
        <taxon>Clostridia</taxon>
        <taxon>Lachnospirales</taxon>
        <taxon>Lachnospiraceae</taxon>
        <taxon>Anaerostipes</taxon>
    </lineage>
</organism>
<comment type="similarity">
    <text evidence="2">Belongs to the threonine aldolase family.</text>
</comment>
<feature type="domain" description="Aromatic amino acid beta-eliminating lyase/threonine aldolase" evidence="4">
    <location>
        <begin position="4"/>
        <end position="259"/>
    </location>
</feature>
<comment type="caution">
    <text evidence="5">The sequence shown here is derived from an EMBL/GenBank/DDBJ whole genome shotgun (WGS) entry which is preliminary data.</text>
</comment>
<dbReference type="Gene3D" id="3.40.640.10">
    <property type="entry name" value="Type I PLP-dependent aspartate aminotransferase-like (Major domain)"/>
    <property type="match status" value="1"/>
</dbReference>
<evidence type="ECO:0000313" key="6">
    <source>
        <dbReference type="Proteomes" id="UP000613208"/>
    </source>
</evidence>
<sequence length="346" mass="39174">MLSLESDYIKGAHEKILERLCEINMEPQPGYGSDRYCEQAGEKIKAACGCPDAEVFFLAGGTQTNAVVIDSMIQSFEGVVAADSGHVSIHEAGAVEFTGHKVLTIPGKDGKIQPENLRTFLEDFWKDGNHEHMVFPGMVYLSYPTEFGTLYSLRELEDISEICKKYQIPLYLDGARLGYGLMSRECDLTLQDIARICDVFYIGGTKVGALFGEAVVFPKHNTPKHFINRIKQHGALFAKGWLMGVQFDVLFTDGLYFEISKKAVELAQQMKEGFAQRGYEFFIDSPTNQQFIVLENKEMERLKEKVKFSFWEKCDDSHTAVRFAASWAATESEIRELFEILDEMRN</sequence>
<dbReference type="PANTHER" id="PTHR48097">
    <property type="entry name" value="L-THREONINE ALDOLASE-RELATED"/>
    <property type="match status" value="1"/>
</dbReference>
<dbReference type="GO" id="GO:0016829">
    <property type="term" value="F:lyase activity"/>
    <property type="evidence" value="ECO:0007669"/>
    <property type="project" value="InterPro"/>
</dbReference>
<dbReference type="SUPFAM" id="SSF53383">
    <property type="entry name" value="PLP-dependent transferases"/>
    <property type="match status" value="1"/>
</dbReference>
<accession>A0A916Q9E1</accession>
<dbReference type="InterPro" id="IPR015424">
    <property type="entry name" value="PyrdxlP-dep_Trfase"/>
</dbReference>
<dbReference type="Gene3D" id="3.90.1150.10">
    <property type="entry name" value="Aspartate Aminotransferase, domain 1"/>
    <property type="match status" value="1"/>
</dbReference>
<dbReference type="InterPro" id="IPR015421">
    <property type="entry name" value="PyrdxlP-dep_Trfase_major"/>
</dbReference>
<dbReference type="InterPro" id="IPR001597">
    <property type="entry name" value="ArAA_b-elim_lyase/Thr_aldolase"/>
</dbReference>
<evidence type="ECO:0000256" key="2">
    <source>
        <dbReference type="ARBA" id="ARBA00006966"/>
    </source>
</evidence>
<evidence type="ECO:0000313" key="5">
    <source>
        <dbReference type="EMBL" id="GFO84239.1"/>
    </source>
</evidence>
<dbReference type="Proteomes" id="UP000613208">
    <property type="component" value="Unassembled WGS sequence"/>
</dbReference>
<dbReference type="RefSeq" id="WP_201309971.1">
    <property type="nucleotide sequence ID" value="NZ_BLYI01000009.1"/>
</dbReference>
<dbReference type="EMBL" id="BLYI01000009">
    <property type="protein sequence ID" value="GFO84239.1"/>
    <property type="molecule type" value="Genomic_DNA"/>
</dbReference>
<protein>
    <submittedName>
        <fullName evidence="5">Low specificity L-threonine aldolase</fullName>
    </submittedName>
</protein>
<dbReference type="InterPro" id="IPR015422">
    <property type="entry name" value="PyrdxlP-dep_Trfase_small"/>
</dbReference>
<dbReference type="AlphaFoldDB" id="A0A916Q9E1"/>
<gene>
    <name evidence="5" type="ORF">ANBU17_05860</name>
</gene>